<evidence type="ECO:0000313" key="2">
    <source>
        <dbReference type="Proteomes" id="UP001227268"/>
    </source>
</evidence>
<comment type="caution">
    <text evidence="1">The sequence shown here is derived from an EMBL/GenBank/DDBJ whole genome shotgun (WGS) entry which is preliminary data.</text>
</comment>
<reference evidence="1" key="1">
    <citation type="submission" date="2023-04" db="EMBL/GenBank/DDBJ databases">
        <title>Draft Genome sequencing of Naganishia species isolated from polar environments using Oxford Nanopore Technology.</title>
        <authorList>
            <person name="Leo P."/>
            <person name="Venkateswaran K."/>
        </authorList>
    </citation>
    <scope>NUCLEOTIDE SEQUENCE</scope>
    <source>
        <strain evidence="1">MNA-CCFEE 5423</strain>
    </source>
</reference>
<dbReference type="EMBL" id="JASBWT010000002">
    <property type="protein sequence ID" value="KAJ9107442.1"/>
    <property type="molecule type" value="Genomic_DNA"/>
</dbReference>
<dbReference type="Proteomes" id="UP001227268">
    <property type="component" value="Unassembled WGS sequence"/>
</dbReference>
<name>A0ACC2W8L5_9TREE</name>
<organism evidence="1 2">
    <name type="scientific">Naganishia friedmannii</name>
    <dbReference type="NCBI Taxonomy" id="89922"/>
    <lineage>
        <taxon>Eukaryota</taxon>
        <taxon>Fungi</taxon>
        <taxon>Dikarya</taxon>
        <taxon>Basidiomycota</taxon>
        <taxon>Agaricomycotina</taxon>
        <taxon>Tremellomycetes</taxon>
        <taxon>Filobasidiales</taxon>
        <taxon>Filobasidiaceae</taxon>
        <taxon>Naganishia</taxon>
    </lineage>
</organism>
<protein>
    <submittedName>
        <fullName evidence="1">Uncharacterized protein</fullName>
    </submittedName>
</protein>
<sequence>MQDHTQTTLSMRSRSVVLSTCISWIIRLLTDSKYYWHLFSLVFVGEVLLCALVMRYVAYTNIDYLAYSQQATLFLPPNNIRDYSSLQGDTGPLVYPALHLYIYSLLHKRFPAASSPGVGGFVPGKSGGLEAGTAVRSDGRSSLLALQGMWAGVYLATLFAVAWIYRQAILSLEKQAAAAQKKETQSERSHQTISVGQSVLKLLFGTSPPLQPFLLFLPLSKRLHSIYVLRLFNDPLAMLALYASIVLFVKRKWYIGAIGYSTKGCAVPSL</sequence>
<gene>
    <name evidence="1" type="ORF">QFC21_000895</name>
</gene>
<keyword evidence="2" id="KW-1185">Reference proteome</keyword>
<evidence type="ECO:0000313" key="1">
    <source>
        <dbReference type="EMBL" id="KAJ9107442.1"/>
    </source>
</evidence>
<proteinExistence type="predicted"/>
<accession>A0ACC2W8L5</accession>